<dbReference type="VEuPathDB" id="FungiDB:TEQG_07555"/>
<dbReference type="Proteomes" id="UP000009169">
    <property type="component" value="Unassembled WGS sequence"/>
</dbReference>
<sequence length="111" mass="12263">MCFVFLEKAAPCHGCFDLVTRQLACDDAGGTGRSYHDELQQHHGLKVVTRPSGTRQYTLGHGKRKNVELSCWFQSAIMEGKRRDAGFGRSASKFAFILVTLQAQAGTEQSI</sequence>
<reference evidence="2" key="1">
    <citation type="journal article" date="2012" name="MBio">
        <title>Comparative genome analysis of Trichophyton rubrum and related dermatophytes reveals candidate genes involved in infection.</title>
        <authorList>
            <person name="Martinez D.A."/>
            <person name="Oliver B.G."/>
            <person name="Graeser Y."/>
            <person name="Goldberg J.M."/>
            <person name="Li W."/>
            <person name="Martinez-Rossi N.M."/>
            <person name="Monod M."/>
            <person name="Shelest E."/>
            <person name="Barton R.C."/>
            <person name="Birch E."/>
            <person name="Brakhage A.A."/>
            <person name="Chen Z."/>
            <person name="Gurr S.J."/>
            <person name="Heiman D."/>
            <person name="Heitman J."/>
            <person name="Kosti I."/>
            <person name="Rossi A."/>
            <person name="Saif S."/>
            <person name="Samalova M."/>
            <person name="Saunders C.W."/>
            <person name="Shea T."/>
            <person name="Summerbell R.C."/>
            <person name="Xu J."/>
            <person name="Young S."/>
            <person name="Zeng Q."/>
            <person name="Birren B.W."/>
            <person name="Cuomo C.A."/>
            <person name="White T.C."/>
        </authorList>
    </citation>
    <scope>NUCLEOTIDE SEQUENCE [LARGE SCALE GENOMIC DNA]</scope>
    <source>
        <strain evidence="2">ATCC MYA-4606 / CBS 127.97</strain>
    </source>
</reference>
<dbReference type="HOGENOM" id="CLU_2160201_0_0_1"/>
<proteinExistence type="predicted"/>
<gene>
    <name evidence="1" type="ORF">TEQG_07555</name>
</gene>
<protein>
    <submittedName>
        <fullName evidence="1">Uncharacterized protein</fullName>
    </submittedName>
</protein>
<organism evidence="1 2">
    <name type="scientific">Trichophyton equinum (strain ATCC MYA-4606 / CBS 127.97)</name>
    <name type="common">Horse ringworm fungus</name>
    <dbReference type="NCBI Taxonomy" id="559882"/>
    <lineage>
        <taxon>Eukaryota</taxon>
        <taxon>Fungi</taxon>
        <taxon>Dikarya</taxon>
        <taxon>Ascomycota</taxon>
        <taxon>Pezizomycotina</taxon>
        <taxon>Eurotiomycetes</taxon>
        <taxon>Eurotiomycetidae</taxon>
        <taxon>Onygenales</taxon>
        <taxon>Arthrodermataceae</taxon>
        <taxon>Trichophyton</taxon>
    </lineage>
</organism>
<name>F2Q3C0_TRIEC</name>
<evidence type="ECO:0000313" key="2">
    <source>
        <dbReference type="Proteomes" id="UP000009169"/>
    </source>
</evidence>
<dbReference type="AlphaFoldDB" id="F2Q3C0"/>
<evidence type="ECO:0000313" key="1">
    <source>
        <dbReference type="EMBL" id="EGE08638.1"/>
    </source>
</evidence>
<dbReference type="EMBL" id="DS995783">
    <property type="protein sequence ID" value="EGE08638.1"/>
    <property type="molecule type" value="Genomic_DNA"/>
</dbReference>
<accession>F2Q3C0</accession>
<keyword evidence="2" id="KW-1185">Reference proteome</keyword>